<dbReference type="Proteomes" id="UP000553209">
    <property type="component" value="Unassembled WGS sequence"/>
</dbReference>
<dbReference type="Gene3D" id="3.30.465.10">
    <property type="match status" value="1"/>
</dbReference>
<sequence length="758" mass="80125">MPDYGHPLRFGTFVTPAAQDPDRTVALAELTEAAGLDLATFQDHPYNPGFLDTWTLLSWVAARTTRLRVSANVLNLPLRPPGVLARAAASLDLLSHGRLELALGAGAFWDGIEAMGGRRLTPRQAVDALSEGIDVIRAVWDTDARGGVRVDGEHHRVRGMKRGPAPAHEIGISLGAYKPRMLRLVGAKADGWLPSLGYLKLEDMAEAHRTIDEAALAAGRDPRQVRRMLNLAQSAFLPTGKDFLQGPPEQWVDDLLPLVLEHGYSTFIVGTDDPRTIQTFGAEVAPALREAVDRERADAGTATGPARAAASLAARRPGIDYDGVPESLREHAVEPGDRAYARVRHGYMQHGSPGLVLRPGSAEEVAEALAHARAQDAELHVRSGGHGISGRSTGDGGVVVDLSRMNGVEVLDAGSGLVRLGSGARWGEVADTLAAHGLALSSGDHGGVGVGGLATTGGLGYMARAHGLTIDNVTAVEVVTADGTPVRADALNHPDLFWAMRGAGANFGVLTAVEATAAPVRDVVLGQFVYDATDTAAFLRAWGEVAEAAPREVTAFLTTGPARGGRGPTAQAMVVYAGDDTDLAVRALEPFLSVGPVLDQRAQLAPYSALLVRADGPHQGHGLPESRSGLLRHLTPDSAEGLAALLTSGDVMFMQLRQVGGAVNDVAADATAYAHRSQNFSLAAMTATRSAARMDERWADLDKHLEGMYLSFDTRTGPEVLARAFPEPTLDRLRALKAVYDPHNVFDKNFAIAPAARG</sequence>
<dbReference type="Pfam" id="PF01565">
    <property type="entry name" value="FAD_binding_4"/>
    <property type="match status" value="1"/>
</dbReference>
<evidence type="ECO:0000256" key="3">
    <source>
        <dbReference type="ARBA" id="ARBA00022630"/>
    </source>
</evidence>
<keyword evidence="3" id="KW-0285">Flavoprotein</keyword>
<dbReference type="PROSITE" id="PS51387">
    <property type="entry name" value="FAD_PCMH"/>
    <property type="match status" value="1"/>
</dbReference>
<comment type="cofactor">
    <cofactor evidence="1">
        <name>FAD</name>
        <dbReference type="ChEBI" id="CHEBI:57692"/>
    </cofactor>
</comment>
<dbReference type="AlphaFoldDB" id="A0A7X6MFU1"/>
<proteinExistence type="inferred from homology"/>
<gene>
    <name evidence="7" type="ORF">HGB44_24420</name>
</gene>
<dbReference type="InterPro" id="IPR006094">
    <property type="entry name" value="Oxid_FAD_bind_N"/>
</dbReference>
<evidence type="ECO:0000256" key="4">
    <source>
        <dbReference type="ARBA" id="ARBA00022827"/>
    </source>
</evidence>
<dbReference type="InterPro" id="IPR006093">
    <property type="entry name" value="Oxy_OxRdtase_FAD_BS"/>
</dbReference>
<dbReference type="GO" id="GO:0071949">
    <property type="term" value="F:FAD binding"/>
    <property type="evidence" value="ECO:0007669"/>
    <property type="project" value="InterPro"/>
</dbReference>
<name>A0A7X6MFU1_9ACTN</name>
<dbReference type="InterPro" id="IPR036661">
    <property type="entry name" value="Luciferase-like_sf"/>
</dbReference>
<dbReference type="InterPro" id="IPR016167">
    <property type="entry name" value="FAD-bd_PCMH_sub1"/>
</dbReference>
<keyword evidence="5" id="KW-0560">Oxidoreductase</keyword>
<keyword evidence="4" id="KW-0274">FAD</keyword>
<evidence type="ECO:0000256" key="1">
    <source>
        <dbReference type="ARBA" id="ARBA00001974"/>
    </source>
</evidence>
<evidence type="ECO:0000259" key="6">
    <source>
        <dbReference type="PROSITE" id="PS51387"/>
    </source>
</evidence>
<dbReference type="InterPro" id="IPR036318">
    <property type="entry name" value="FAD-bd_PCMH-like_sf"/>
</dbReference>
<accession>A0A7X6MFU1</accession>
<dbReference type="PANTHER" id="PTHR42973:SF39">
    <property type="entry name" value="FAD-BINDING PCMH-TYPE DOMAIN-CONTAINING PROTEIN"/>
    <property type="match status" value="1"/>
</dbReference>
<dbReference type="GO" id="GO:0016705">
    <property type="term" value="F:oxidoreductase activity, acting on paired donors, with incorporation or reduction of molecular oxygen"/>
    <property type="evidence" value="ECO:0007669"/>
    <property type="project" value="InterPro"/>
</dbReference>
<dbReference type="InterPro" id="IPR050416">
    <property type="entry name" value="FAD-linked_Oxidoreductase"/>
</dbReference>
<dbReference type="RefSeq" id="WP_061081380.1">
    <property type="nucleotide sequence ID" value="NZ_JAAXPG010000027.1"/>
</dbReference>
<keyword evidence="8" id="KW-1185">Reference proteome</keyword>
<dbReference type="InterPro" id="IPR016166">
    <property type="entry name" value="FAD-bd_PCMH"/>
</dbReference>
<evidence type="ECO:0000256" key="5">
    <source>
        <dbReference type="ARBA" id="ARBA00023002"/>
    </source>
</evidence>
<reference evidence="7 8" key="1">
    <citation type="submission" date="2020-04" db="EMBL/GenBank/DDBJ databases">
        <title>MicrobeNet Type strains.</title>
        <authorList>
            <person name="Nicholson A.C."/>
        </authorList>
    </citation>
    <scope>NUCLEOTIDE SEQUENCE [LARGE SCALE GENOMIC DNA]</scope>
    <source>
        <strain evidence="7 8">ATCC 23612</strain>
    </source>
</reference>
<dbReference type="CDD" id="cd01097">
    <property type="entry name" value="Tetrahydromethanopterin_reductase"/>
    <property type="match status" value="1"/>
</dbReference>
<dbReference type="PANTHER" id="PTHR42973">
    <property type="entry name" value="BINDING OXIDOREDUCTASE, PUTATIVE (AFU_ORTHOLOGUE AFUA_1G17690)-RELATED"/>
    <property type="match status" value="1"/>
</dbReference>
<dbReference type="Gene3D" id="3.30.43.10">
    <property type="entry name" value="Uridine Diphospho-n-acetylenolpyruvylglucosamine Reductase, domain 2"/>
    <property type="match status" value="1"/>
</dbReference>
<dbReference type="Gene3D" id="3.20.20.30">
    <property type="entry name" value="Luciferase-like domain"/>
    <property type="match status" value="1"/>
</dbReference>
<dbReference type="EMBL" id="JAAXPG010000027">
    <property type="protein sequence ID" value="NKZ00789.1"/>
    <property type="molecule type" value="Genomic_DNA"/>
</dbReference>
<evidence type="ECO:0000256" key="2">
    <source>
        <dbReference type="ARBA" id="ARBA00005466"/>
    </source>
</evidence>
<dbReference type="SUPFAM" id="SSF51679">
    <property type="entry name" value="Bacterial luciferase-like"/>
    <property type="match status" value="1"/>
</dbReference>
<comment type="similarity">
    <text evidence="2">Belongs to the oxygen-dependent FAD-linked oxidoreductase family.</text>
</comment>
<comment type="caution">
    <text evidence="7">The sequence shown here is derived from an EMBL/GenBank/DDBJ whole genome shotgun (WGS) entry which is preliminary data.</text>
</comment>
<protein>
    <submittedName>
        <fullName evidence="7">LLM class flavin-dependent oxidoreductase</fullName>
    </submittedName>
</protein>
<evidence type="ECO:0000313" key="7">
    <source>
        <dbReference type="EMBL" id="NKZ00789.1"/>
    </source>
</evidence>
<dbReference type="SUPFAM" id="SSF56176">
    <property type="entry name" value="FAD-binding/transporter-associated domain-like"/>
    <property type="match status" value="1"/>
</dbReference>
<dbReference type="Pfam" id="PF00296">
    <property type="entry name" value="Bac_luciferase"/>
    <property type="match status" value="1"/>
</dbReference>
<evidence type="ECO:0000313" key="8">
    <source>
        <dbReference type="Proteomes" id="UP000553209"/>
    </source>
</evidence>
<feature type="domain" description="FAD-binding PCMH-type" evidence="6">
    <location>
        <begin position="349"/>
        <end position="520"/>
    </location>
</feature>
<dbReference type="Gene3D" id="3.40.462.20">
    <property type="match status" value="1"/>
</dbReference>
<dbReference type="InterPro" id="IPR016169">
    <property type="entry name" value="FAD-bd_PCMH_sub2"/>
</dbReference>
<dbReference type="PROSITE" id="PS00862">
    <property type="entry name" value="OX2_COVAL_FAD"/>
    <property type="match status" value="1"/>
</dbReference>
<organism evidence="7 8">
    <name type="scientific">Nocardiopsis alborubida</name>
    <dbReference type="NCBI Taxonomy" id="146802"/>
    <lineage>
        <taxon>Bacteria</taxon>
        <taxon>Bacillati</taxon>
        <taxon>Actinomycetota</taxon>
        <taxon>Actinomycetes</taxon>
        <taxon>Streptosporangiales</taxon>
        <taxon>Nocardiopsidaceae</taxon>
        <taxon>Nocardiopsis</taxon>
    </lineage>
</organism>
<dbReference type="InterPro" id="IPR011251">
    <property type="entry name" value="Luciferase-like_dom"/>
</dbReference>